<proteinExistence type="predicted"/>
<evidence type="ECO:0000256" key="1">
    <source>
        <dbReference type="ARBA" id="ARBA00022898"/>
    </source>
</evidence>
<dbReference type="KEGG" id="spon:HME9304_02215"/>
<gene>
    <name evidence="3" type="ORF">HME9304_02215</name>
</gene>
<organism evidence="3 4">
    <name type="scientific">Flagellimonas maritima</name>
    <dbReference type="NCBI Taxonomy" id="1383885"/>
    <lineage>
        <taxon>Bacteria</taxon>
        <taxon>Pseudomonadati</taxon>
        <taxon>Bacteroidota</taxon>
        <taxon>Flavobacteriia</taxon>
        <taxon>Flavobacteriales</taxon>
        <taxon>Flavobacteriaceae</taxon>
        <taxon>Flagellimonas</taxon>
    </lineage>
</organism>
<dbReference type="InterPro" id="IPR000192">
    <property type="entry name" value="Aminotrans_V_dom"/>
</dbReference>
<dbReference type="Pfam" id="PF00266">
    <property type="entry name" value="Aminotran_5"/>
    <property type="match status" value="1"/>
</dbReference>
<evidence type="ECO:0000259" key="2">
    <source>
        <dbReference type="Pfam" id="PF00266"/>
    </source>
</evidence>
<dbReference type="Gene3D" id="3.40.640.10">
    <property type="entry name" value="Type I PLP-dependent aspartate aminotransferase-like (Major domain)"/>
    <property type="match status" value="1"/>
</dbReference>
<dbReference type="InterPro" id="IPR015422">
    <property type="entry name" value="PyrdxlP-dep_Trfase_small"/>
</dbReference>
<protein>
    <recommendedName>
        <fullName evidence="2">Aminotransferase class V domain-containing protein</fullName>
    </recommendedName>
</protein>
<dbReference type="PANTHER" id="PTHR43586:SF15">
    <property type="entry name" value="BLR3095 PROTEIN"/>
    <property type="match status" value="1"/>
</dbReference>
<dbReference type="AlphaFoldDB" id="A0A2Z4LTY2"/>
<dbReference type="InterPro" id="IPR015424">
    <property type="entry name" value="PyrdxlP-dep_Trfase"/>
</dbReference>
<dbReference type="Proteomes" id="UP000248536">
    <property type="component" value="Chromosome"/>
</dbReference>
<keyword evidence="4" id="KW-1185">Reference proteome</keyword>
<evidence type="ECO:0000313" key="4">
    <source>
        <dbReference type="Proteomes" id="UP000248536"/>
    </source>
</evidence>
<reference evidence="3 4" key="1">
    <citation type="submission" date="2018-06" db="EMBL/GenBank/DDBJ databases">
        <title>Spongiibacterium sp. HME9304 Genome sequencing and assembly.</title>
        <authorList>
            <person name="Kang H."/>
            <person name="Kim H."/>
            <person name="Joh K."/>
        </authorList>
    </citation>
    <scope>NUCLEOTIDE SEQUENCE [LARGE SCALE GENOMIC DNA]</scope>
    <source>
        <strain evidence="3 4">HME9304</strain>
    </source>
</reference>
<dbReference type="InterPro" id="IPR015421">
    <property type="entry name" value="PyrdxlP-dep_Trfase_major"/>
</dbReference>
<dbReference type="PANTHER" id="PTHR43586">
    <property type="entry name" value="CYSTEINE DESULFURASE"/>
    <property type="match status" value="1"/>
</dbReference>
<name>A0A2Z4LTY2_9FLAO</name>
<feature type="domain" description="Aminotransferase class V" evidence="2">
    <location>
        <begin position="43"/>
        <end position="352"/>
    </location>
</feature>
<dbReference type="Gene3D" id="3.90.1150.10">
    <property type="entry name" value="Aspartate Aminotransferase, domain 1"/>
    <property type="match status" value="1"/>
</dbReference>
<keyword evidence="1" id="KW-0663">Pyridoxal phosphate</keyword>
<dbReference type="RefSeq" id="WP_112378616.1">
    <property type="nucleotide sequence ID" value="NZ_CP030104.1"/>
</dbReference>
<sequence length="359" mass="40795">MQNLRKKFPVLNQCIYANTAATGLLNEDLMEWRQEHDLDYLIGGSEMKMKSFEAMSDIKATVGDFFNCKWENVALVPNFTLGLNMLLDGLPDNKNVLLLENDYPSLNWPFETRNFKTQYVEIDEKLEDSILEKVKTGHIDILALSLVQWLNGIKIDLDFLKNLKKEFPDLLIIADGTQFCGTQDFDFQASGVDVLVASTYKWLLSGFGNAFVLVKEKAKEHFKLKHIGYASVGGDSTKRENIPFCKHLEPGHLDSLNFGSLQFSLNFLKDIGIHHITAQLEKLSTKAKTGFSSLGLLEEKVVLRNMHSTIFNIKGDKELFKKLEQENIVCALRGNGIRLSFHFYNTENEIDAIMDILKS</sequence>
<dbReference type="EMBL" id="CP030104">
    <property type="protein sequence ID" value="AWX45203.1"/>
    <property type="molecule type" value="Genomic_DNA"/>
</dbReference>
<dbReference type="OrthoDB" id="513408at2"/>
<evidence type="ECO:0000313" key="3">
    <source>
        <dbReference type="EMBL" id="AWX45203.1"/>
    </source>
</evidence>
<accession>A0A2Z4LTY2</accession>
<dbReference type="SUPFAM" id="SSF53383">
    <property type="entry name" value="PLP-dependent transferases"/>
    <property type="match status" value="1"/>
</dbReference>